<dbReference type="GO" id="GO:0000796">
    <property type="term" value="C:condensin complex"/>
    <property type="evidence" value="ECO:0007669"/>
    <property type="project" value="TreeGrafter"/>
</dbReference>
<evidence type="ECO:0000256" key="3">
    <source>
        <dbReference type="ARBA" id="ARBA00023242"/>
    </source>
</evidence>
<evidence type="ECO:0000256" key="4">
    <source>
        <dbReference type="SAM" id="MobiDB-lite"/>
    </source>
</evidence>
<organism evidence="7 9">
    <name type="scientific">Agrilus planipennis</name>
    <name type="common">Emerald ash borer</name>
    <name type="synonym">Agrilus marcopoli</name>
    <dbReference type="NCBI Taxonomy" id="224129"/>
    <lineage>
        <taxon>Eukaryota</taxon>
        <taxon>Metazoa</taxon>
        <taxon>Ecdysozoa</taxon>
        <taxon>Arthropoda</taxon>
        <taxon>Hexapoda</taxon>
        <taxon>Insecta</taxon>
        <taxon>Pterygota</taxon>
        <taxon>Neoptera</taxon>
        <taxon>Endopterygota</taxon>
        <taxon>Coleoptera</taxon>
        <taxon>Polyphaga</taxon>
        <taxon>Elateriformia</taxon>
        <taxon>Buprestoidea</taxon>
        <taxon>Buprestidae</taxon>
        <taxon>Agrilinae</taxon>
        <taxon>Agrilus</taxon>
    </lineage>
</organism>
<evidence type="ECO:0000313" key="8">
    <source>
        <dbReference type="RefSeq" id="XP_018325403.1"/>
    </source>
</evidence>
<keyword evidence="7" id="KW-1185">Reference proteome</keyword>
<evidence type="ECO:0000313" key="7">
    <source>
        <dbReference type="Proteomes" id="UP000192223"/>
    </source>
</evidence>
<gene>
    <name evidence="8 9" type="primary">LOC108737186</name>
</gene>
<evidence type="ECO:0000256" key="2">
    <source>
        <dbReference type="ARBA" id="ARBA00007844"/>
    </source>
</evidence>
<proteinExistence type="inferred from homology"/>
<dbReference type="AlphaFoldDB" id="A0A1W4WNA9"/>
<feature type="region of interest" description="Disordered" evidence="4">
    <location>
        <begin position="375"/>
        <end position="427"/>
    </location>
</feature>
<dbReference type="OrthoDB" id="10038475at2759"/>
<evidence type="ECO:0000259" key="5">
    <source>
        <dbReference type="Pfam" id="PF06278"/>
    </source>
</evidence>
<reference evidence="8 9" key="1">
    <citation type="submission" date="2025-04" db="UniProtKB">
        <authorList>
            <consortium name="RefSeq"/>
        </authorList>
    </citation>
    <scope>IDENTIFICATION</scope>
    <source>
        <tissue evidence="8 9">Entire body</tissue>
    </source>
</reference>
<dbReference type="InterPro" id="IPR009378">
    <property type="entry name" value="H2_N"/>
</dbReference>
<feature type="domain" description="Condensin II complex subunit H2 N-terminal" evidence="5">
    <location>
        <begin position="40"/>
        <end position="126"/>
    </location>
</feature>
<dbReference type="GeneID" id="108737186"/>
<evidence type="ECO:0000313" key="9">
    <source>
        <dbReference type="RefSeq" id="XP_018325404.1"/>
    </source>
</evidence>
<feature type="compositionally biased region" description="Basic and acidic residues" evidence="4">
    <location>
        <begin position="401"/>
        <end position="411"/>
    </location>
</feature>
<dbReference type="GO" id="GO:0051306">
    <property type="term" value="P:mitotic sister chromatid separation"/>
    <property type="evidence" value="ECO:0007669"/>
    <property type="project" value="TreeGrafter"/>
</dbReference>
<dbReference type="RefSeq" id="XP_018325404.1">
    <property type="nucleotide sequence ID" value="XM_018469902.1"/>
</dbReference>
<dbReference type="GO" id="GO:0005634">
    <property type="term" value="C:nucleus"/>
    <property type="evidence" value="ECO:0007669"/>
    <property type="project" value="UniProtKB-SubCell"/>
</dbReference>
<evidence type="ECO:0000259" key="6">
    <source>
        <dbReference type="Pfam" id="PF16858"/>
    </source>
</evidence>
<dbReference type="InterPro" id="IPR031739">
    <property type="entry name" value="Ncaph2"/>
</dbReference>
<evidence type="ECO:0000256" key="1">
    <source>
        <dbReference type="ARBA" id="ARBA00004123"/>
    </source>
</evidence>
<dbReference type="Proteomes" id="UP000192223">
    <property type="component" value="Unplaced"/>
</dbReference>
<dbReference type="GO" id="GO:0003682">
    <property type="term" value="F:chromatin binding"/>
    <property type="evidence" value="ECO:0007669"/>
    <property type="project" value="TreeGrafter"/>
</dbReference>
<comment type="similarity">
    <text evidence="2">Belongs to the CND2 H2 (condensin-2 subunit 2) family.</text>
</comment>
<dbReference type="PANTHER" id="PTHR14324">
    <property type="entry name" value="CONDENSIN-2 COMPLEX SUBUNIT H2"/>
    <property type="match status" value="1"/>
</dbReference>
<feature type="region of interest" description="Disordered" evidence="4">
    <location>
        <begin position="1"/>
        <end position="21"/>
    </location>
</feature>
<dbReference type="PANTHER" id="PTHR14324:SF3">
    <property type="entry name" value="CONDENSIN-2 COMPLEX SUBUNIT H2"/>
    <property type="match status" value="1"/>
</dbReference>
<dbReference type="KEGG" id="apln:108737186"/>
<dbReference type="RefSeq" id="XP_018325403.1">
    <property type="nucleotide sequence ID" value="XM_018469901.1"/>
</dbReference>
<accession>A0A1W4WNA9</accession>
<dbReference type="STRING" id="224129.A0A1W4WNA9"/>
<feature type="compositionally biased region" description="Basic and acidic residues" evidence="4">
    <location>
        <begin position="418"/>
        <end position="427"/>
    </location>
</feature>
<sequence length="842" mass="96957">MPRKYKLESNTMSTNRMNKRNSSECENKRGFVLNKSAVSNLILEINELIKKANIDEQLSNILDKFLNNLKESEKYLENGIFTINFQEASLLLEKSCVLYGKKVDILWNDVKENLQRWHSFNKSKNISDEKVLHETMNRFRGHKTVLQQVNSKNFSFNHSSLLEEAGNVPNLPQIVGSACKTLENLWSEATQSSLKLKRLRAKVAPLVFTHIKKTPIYYENGDKKLCNYHDLCLNLFEAGYMLHDDKTTQLYNLRHLIDDILQSFLAQHGIPYTKLAECNMWPDFKKYLQLNITKRLRILLKKQRERMNGGWDRKRPLIAQRPPVDFSMLHVFGEFQVSVVATEEGSADEEITEVLETNGESDVGMLPASPVKSYASRRTSEMHSEADSAFHDGSFEDDEERNVRSKHEESYKGSTATESRKTTISSDDRGYFEDSLRARTPGNDTDCINHSYLRENAVSRESWMNNNEEMEVFQEFGIYDNSAGEQESEQLIDDGHSFPDKYDDTSSNIVEEKLLYQPEDVLQQKKRKRKRNDTEVDSDVAPKRRDLMRILMTEEDKILTVPLITQENFFVRCYNSDENEGGIPPREYEGTGYDECDVDASTCLLKHEREKILASVLIDHCYYIPVSSEEWSTEIEISLSPRSINNANEIQCNNDGYRTPSPIILPPSEQVNIQKQMNKGGNEFHERISKNDINIEQFSRRKAALLDWKCFMQPKIDAASQKPDFDIHEYGTYIMDAIPLGESRNFNHVIKDKPASEVSRLFLATLQLANTNNVELENVPKGQLANGKMCIKLLSRERYHEQLEEYVAPSEKSYGNKFKQACKSLSSTSTHSSTPNKKLKIC</sequence>
<keyword evidence="3" id="KW-0539">Nucleus</keyword>
<dbReference type="GO" id="GO:0010032">
    <property type="term" value="P:meiotic chromosome condensation"/>
    <property type="evidence" value="ECO:0007669"/>
    <property type="project" value="TreeGrafter"/>
</dbReference>
<dbReference type="InterPro" id="IPR031737">
    <property type="entry name" value="CNDH2_C"/>
</dbReference>
<feature type="domain" description="Condensin-2 complex subunit H2 C-terminal" evidence="6">
    <location>
        <begin position="704"/>
        <end position="803"/>
    </location>
</feature>
<protein>
    <submittedName>
        <fullName evidence="8">Uncharacterized protein LOC108737186 isoform X1</fullName>
    </submittedName>
    <submittedName>
        <fullName evidence="9">Uncharacterized protein LOC108737186 isoform X2</fullName>
    </submittedName>
</protein>
<dbReference type="Pfam" id="PF06278">
    <property type="entry name" value="CNDH2_N"/>
    <property type="match status" value="1"/>
</dbReference>
<dbReference type="Pfam" id="PF16858">
    <property type="entry name" value="CNDH2_C"/>
    <property type="match status" value="1"/>
</dbReference>
<feature type="compositionally biased region" description="Basic and acidic residues" evidence="4">
    <location>
        <begin position="378"/>
        <end position="394"/>
    </location>
</feature>
<name>A0A1W4WNA9_AGRPL</name>
<comment type="subcellular location">
    <subcellularLocation>
        <location evidence="1">Nucleus</location>
    </subcellularLocation>
</comment>